<gene>
    <name evidence="1" type="primary">RCE1_2</name>
    <name evidence="1" type="ORF">LPJ66_010548</name>
</gene>
<sequence>MAAISFGALLAWLATPHFTVALTHSLLFSALYVGSIYLLTALRASSLQNNATPAVSIHDRDHPQVIKQRTLGALLATMLCLGIAGVQLRAWQVDAVGSMGLGYAQVAGSVVVAMVLCCVIYLGPLMLDYLDAAAQGRGAISWKRLWALVSRDLWSSPQLLRNYVVGPVTEELVFRTCVVSLWAVSPDMSTNKTVFLSPLVFGLAHVHHAWAHRQSSGVWLRTLFQIAYTTVFGWFAASLFIKTGSVAGPVCAHVFCNIMGVPDLGRIGEYMGWRRVAVWAVFLCGLLGFIALYEPMTRKGVFV</sequence>
<keyword evidence="2" id="KW-1185">Reference proteome</keyword>
<keyword evidence="1" id="KW-0645">Protease</keyword>
<dbReference type="Proteomes" id="UP001150581">
    <property type="component" value="Unassembled WGS sequence"/>
</dbReference>
<comment type="caution">
    <text evidence="1">The sequence shown here is derived from an EMBL/GenBank/DDBJ whole genome shotgun (WGS) entry which is preliminary data.</text>
</comment>
<keyword evidence="1" id="KW-0378">Hydrolase</keyword>
<name>A0ACC1I3X1_9FUNG</name>
<dbReference type="EMBL" id="JANBPG010002805">
    <property type="protein sequence ID" value="KAJ1884566.1"/>
    <property type="molecule type" value="Genomic_DNA"/>
</dbReference>
<accession>A0ACC1I3X1</accession>
<organism evidence="1 2">
    <name type="scientific">Kickxella alabastrina</name>
    <dbReference type="NCBI Taxonomy" id="61397"/>
    <lineage>
        <taxon>Eukaryota</taxon>
        <taxon>Fungi</taxon>
        <taxon>Fungi incertae sedis</taxon>
        <taxon>Zoopagomycota</taxon>
        <taxon>Kickxellomycotina</taxon>
        <taxon>Kickxellomycetes</taxon>
        <taxon>Kickxellales</taxon>
        <taxon>Kickxellaceae</taxon>
        <taxon>Kickxella</taxon>
    </lineage>
</organism>
<protein>
    <submittedName>
        <fullName evidence="1">CAAX prenyl protease</fullName>
    </submittedName>
</protein>
<proteinExistence type="predicted"/>
<reference evidence="1" key="1">
    <citation type="submission" date="2022-07" db="EMBL/GenBank/DDBJ databases">
        <title>Phylogenomic reconstructions and comparative analyses of Kickxellomycotina fungi.</title>
        <authorList>
            <person name="Reynolds N.K."/>
            <person name="Stajich J.E."/>
            <person name="Barry K."/>
            <person name="Grigoriev I.V."/>
            <person name="Crous P."/>
            <person name="Smith M.E."/>
        </authorList>
    </citation>
    <scope>NUCLEOTIDE SEQUENCE</scope>
    <source>
        <strain evidence="1">Benny 63K</strain>
    </source>
</reference>
<evidence type="ECO:0000313" key="1">
    <source>
        <dbReference type="EMBL" id="KAJ1884566.1"/>
    </source>
</evidence>
<evidence type="ECO:0000313" key="2">
    <source>
        <dbReference type="Proteomes" id="UP001150581"/>
    </source>
</evidence>